<reference evidence="1 2" key="1">
    <citation type="journal article" date="2023" name="Science">
        <title>Complex scaffold remodeling in plant triterpene biosynthesis.</title>
        <authorList>
            <person name="De La Pena R."/>
            <person name="Hodgson H."/>
            <person name="Liu J.C."/>
            <person name="Stephenson M.J."/>
            <person name="Martin A.C."/>
            <person name="Owen C."/>
            <person name="Harkess A."/>
            <person name="Leebens-Mack J."/>
            <person name="Jimenez L.E."/>
            <person name="Osbourn A."/>
            <person name="Sattely E.S."/>
        </authorList>
    </citation>
    <scope>NUCLEOTIDE SEQUENCE [LARGE SCALE GENOMIC DNA]</scope>
    <source>
        <strain evidence="2">cv. JPN11</strain>
        <tissue evidence="1">Leaf</tissue>
    </source>
</reference>
<evidence type="ECO:0000313" key="2">
    <source>
        <dbReference type="Proteomes" id="UP001164539"/>
    </source>
</evidence>
<sequence>MRKKSTILTQFSAIDSLLALTPTVAAAGATDFSGLQVLDLEHGYVKETLDWENVTRSSSNVQAIGSSGELLFVSFESGRRNSNSIMVYDSNSLKPVTELGPYEIYGADIDSAIPATKLRWVSGHNLLMASGSHSDISKTSGNIKLWDIRSGNVVWEIKDVVDCFSDVAVSDYLSGIFKVGINSGEVYYMDLRKMGDASAWVCLGDGRRMLNGKKKEGFGCKIESHASQVFCGKGGDIELWSEIVMGSKKSNEGGLLEDRVFRKNLMGRVKDMGGSRITNLAFGGNKMFVTRNGQQTVEVWQSSCHGF</sequence>
<name>A0ACC1XLM0_MELAZ</name>
<evidence type="ECO:0000313" key="1">
    <source>
        <dbReference type="EMBL" id="KAJ4712051.1"/>
    </source>
</evidence>
<dbReference type="Proteomes" id="UP001164539">
    <property type="component" value="Chromosome 8"/>
</dbReference>
<protein>
    <submittedName>
        <fullName evidence="1">BTB/POZ domain-containing protein</fullName>
    </submittedName>
</protein>
<accession>A0ACC1XLM0</accession>
<proteinExistence type="predicted"/>
<dbReference type="EMBL" id="CM051401">
    <property type="protein sequence ID" value="KAJ4712051.1"/>
    <property type="molecule type" value="Genomic_DNA"/>
</dbReference>
<keyword evidence="2" id="KW-1185">Reference proteome</keyword>
<comment type="caution">
    <text evidence="1">The sequence shown here is derived from an EMBL/GenBank/DDBJ whole genome shotgun (WGS) entry which is preliminary data.</text>
</comment>
<gene>
    <name evidence="1" type="ORF">OWV82_014363</name>
</gene>
<organism evidence="1 2">
    <name type="scientific">Melia azedarach</name>
    <name type="common">Chinaberry tree</name>
    <dbReference type="NCBI Taxonomy" id="155640"/>
    <lineage>
        <taxon>Eukaryota</taxon>
        <taxon>Viridiplantae</taxon>
        <taxon>Streptophyta</taxon>
        <taxon>Embryophyta</taxon>
        <taxon>Tracheophyta</taxon>
        <taxon>Spermatophyta</taxon>
        <taxon>Magnoliopsida</taxon>
        <taxon>eudicotyledons</taxon>
        <taxon>Gunneridae</taxon>
        <taxon>Pentapetalae</taxon>
        <taxon>rosids</taxon>
        <taxon>malvids</taxon>
        <taxon>Sapindales</taxon>
        <taxon>Meliaceae</taxon>
        <taxon>Melia</taxon>
    </lineage>
</organism>